<evidence type="ECO:0000313" key="2">
    <source>
        <dbReference type="EMBL" id="SHJ37984.1"/>
    </source>
</evidence>
<dbReference type="EMBL" id="JBFSOO010000002">
    <property type="protein sequence ID" value="MEZ6852569.1"/>
    <property type="molecule type" value="Genomic_DNA"/>
</dbReference>
<evidence type="ECO:0000313" key="4">
    <source>
        <dbReference type="Proteomes" id="UP001568358"/>
    </source>
</evidence>
<comment type="caution">
    <text evidence="2">The sequence shown here is derived from an EMBL/GenBank/DDBJ whole genome shotgun (WGS) entry which is preliminary data.</text>
</comment>
<dbReference type="InterPro" id="IPR007553">
    <property type="entry name" value="2-thiour_desulf"/>
</dbReference>
<dbReference type="Proteomes" id="UP001568358">
    <property type="component" value="Unassembled WGS sequence"/>
</dbReference>
<dbReference type="PANTHER" id="PTHR30087:SF1">
    <property type="entry name" value="HYPOTHETICAL CYTOSOLIC PROTEIN"/>
    <property type="match status" value="1"/>
</dbReference>
<keyword evidence="4" id="KW-1185">Reference proteome</keyword>
<dbReference type="EMBL" id="FQZR01000005">
    <property type="protein sequence ID" value="SHJ37984.1"/>
    <property type="molecule type" value="Genomic_DNA"/>
</dbReference>
<sequence length="137" mass="14772">MIEYVVSACLAGCHCRYDGKHTANEQVQQLIREGRAMPVCPEQLGGFSTPRMPFELKEGRAISKDGEDITEKMQHGVEEATNLVKLAGCTKAILKSRSPSCGVGIIYDGSFSGVKIEGNGLFAARMLSMGLKVTCTD</sequence>
<organism evidence="2 3">
    <name type="scientific">Halodesulfovibrio aestuarii</name>
    <dbReference type="NCBI Taxonomy" id="126333"/>
    <lineage>
        <taxon>Bacteria</taxon>
        <taxon>Pseudomonadati</taxon>
        <taxon>Thermodesulfobacteriota</taxon>
        <taxon>Desulfovibrionia</taxon>
        <taxon>Desulfovibrionales</taxon>
        <taxon>Desulfovibrionaceae</taxon>
        <taxon>Halodesulfovibrio</taxon>
    </lineage>
</organism>
<gene>
    <name evidence="1" type="ORF">AB2Z07_03335</name>
    <name evidence="2" type="ORF">SAMN05660830_02297</name>
</gene>
<dbReference type="PANTHER" id="PTHR30087">
    <property type="entry name" value="INNER MEMBRANE PROTEIN"/>
    <property type="match status" value="1"/>
</dbReference>
<reference evidence="1 4" key="2">
    <citation type="submission" date="2024-07" db="EMBL/GenBank/DDBJ databases">
        <title>Active virus-host system and metabolic interactions in a Lokiarchaeon culture.</title>
        <authorList>
            <person name="Ponce Toledo R.I."/>
            <person name="Rodrigues Oliveira T."/>
            <person name="Schleper C."/>
        </authorList>
    </citation>
    <scope>NUCLEOTIDE SEQUENCE [LARGE SCALE GENOMIC DNA]</scope>
    <source>
        <strain evidence="1 4">B35</strain>
    </source>
</reference>
<dbReference type="RefSeq" id="WP_020000969.1">
    <property type="nucleotide sequence ID" value="NZ_CP192219.1"/>
</dbReference>
<evidence type="ECO:0000313" key="1">
    <source>
        <dbReference type="EMBL" id="MEZ6852569.1"/>
    </source>
</evidence>
<accession>A0A8G2CAR1</accession>
<name>A0A8G2CAR1_9BACT</name>
<dbReference type="Pfam" id="PF04463">
    <property type="entry name" value="2-thiour_desulf"/>
    <property type="match status" value="1"/>
</dbReference>
<protein>
    <submittedName>
        <fullName evidence="1">DUF523 domain-containing protein</fullName>
    </submittedName>
    <submittedName>
        <fullName evidence="2">Uncharacterized conserved protein YbbK, DUF523 family</fullName>
    </submittedName>
</protein>
<evidence type="ECO:0000313" key="3">
    <source>
        <dbReference type="Proteomes" id="UP000184001"/>
    </source>
</evidence>
<dbReference type="Proteomes" id="UP000184001">
    <property type="component" value="Unassembled WGS sequence"/>
</dbReference>
<reference evidence="2 3" key="1">
    <citation type="submission" date="2016-11" db="EMBL/GenBank/DDBJ databases">
        <authorList>
            <person name="Varghese N."/>
            <person name="Submissions S."/>
        </authorList>
    </citation>
    <scope>NUCLEOTIDE SEQUENCE [LARGE SCALE GENOMIC DNA]</scope>
    <source>
        <strain evidence="2 3">DSM 17919</strain>
    </source>
</reference>
<dbReference type="AlphaFoldDB" id="A0A8G2CAR1"/>
<proteinExistence type="predicted"/>